<evidence type="ECO:0000256" key="5">
    <source>
        <dbReference type="SAM" id="Phobius"/>
    </source>
</evidence>
<evidence type="ECO:0000256" key="3">
    <source>
        <dbReference type="ARBA" id="ARBA00022989"/>
    </source>
</evidence>
<keyword evidence="2 5" id="KW-0812">Transmembrane</keyword>
<feature type="transmembrane region" description="Helical" evidence="5">
    <location>
        <begin position="258"/>
        <end position="278"/>
    </location>
</feature>
<comment type="caution">
    <text evidence="7">The sequence shown here is derived from an EMBL/GenBank/DDBJ whole genome shotgun (WGS) entry which is preliminary data.</text>
</comment>
<dbReference type="Proteomes" id="UP000244081">
    <property type="component" value="Unassembled WGS sequence"/>
</dbReference>
<dbReference type="GO" id="GO:0016020">
    <property type="term" value="C:membrane"/>
    <property type="evidence" value="ECO:0007669"/>
    <property type="project" value="UniProtKB-SubCell"/>
</dbReference>
<feature type="transmembrane region" description="Helical" evidence="5">
    <location>
        <begin position="195"/>
        <end position="215"/>
    </location>
</feature>
<comment type="subcellular location">
    <subcellularLocation>
        <location evidence="1">Membrane</location>
        <topology evidence="1">Multi-pass membrane protein</topology>
    </subcellularLocation>
</comment>
<organism evidence="7 8">
    <name type="scientific">Breoghania corrubedonensis</name>
    <dbReference type="NCBI Taxonomy" id="665038"/>
    <lineage>
        <taxon>Bacteria</taxon>
        <taxon>Pseudomonadati</taxon>
        <taxon>Pseudomonadota</taxon>
        <taxon>Alphaproteobacteria</taxon>
        <taxon>Hyphomicrobiales</taxon>
        <taxon>Stappiaceae</taxon>
        <taxon>Breoghania</taxon>
    </lineage>
</organism>
<evidence type="ECO:0000256" key="1">
    <source>
        <dbReference type="ARBA" id="ARBA00004141"/>
    </source>
</evidence>
<evidence type="ECO:0000313" key="7">
    <source>
        <dbReference type="EMBL" id="PTW59703.1"/>
    </source>
</evidence>
<feature type="transmembrane region" description="Helical" evidence="5">
    <location>
        <begin position="284"/>
        <end position="303"/>
    </location>
</feature>
<accession>A0A2T5V7I7</accession>
<keyword evidence="8" id="KW-1185">Reference proteome</keyword>
<dbReference type="Pfam" id="PF00892">
    <property type="entry name" value="EamA"/>
    <property type="match status" value="2"/>
</dbReference>
<sequence length="318" mass="33273">MMTRPPEIPSATQMSLANWAMLIALSILWGGSFFFTKVAVAEISPMAIVFLRVALGALALHAVLRLKGIAFPLTIAGFAPFLVMGLINNVVPFGLLTWGQTEIASGLAAILNAFTPISTVIILHLFTTSDRATPLKVAGVVLGFTGVAVMIGVEAVAGVGDHVVAELACLGATVSYGFAALYGRRFRDTPALVTATGQLTGSSLILVVMMLATGGAGLGDNWPSTPVITSMLALALLSTALAYILFFRILAQAGPANVMLVTFLVPVSAILAGALILGEVLEPRHWAGMALIATALVTIDGRIPRWLMRRRAAARGRI</sequence>
<feature type="transmembrane region" description="Helical" evidence="5">
    <location>
        <begin position="20"/>
        <end position="40"/>
    </location>
</feature>
<feature type="transmembrane region" description="Helical" evidence="5">
    <location>
        <begin position="103"/>
        <end position="125"/>
    </location>
</feature>
<evidence type="ECO:0000313" key="8">
    <source>
        <dbReference type="Proteomes" id="UP000244081"/>
    </source>
</evidence>
<protein>
    <submittedName>
        <fullName evidence="7">Threonine/homoserine efflux transporter RhtA</fullName>
    </submittedName>
</protein>
<evidence type="ECO:0000256" key="2">
    <source>
        <dbReference type="ARBA" id="ARBA00022692"/>
    </source>
</evidence>
<dbReference type="AlphaFoldDB" id="A0A2T5V7I7"/>
<dbReference type="InterPro" id="IPR037185">
    <property type="entry name" value="EmrE-like"/>
</dbReference>
<feature type="transmembrane region" description="Helical" evidence="5">
    <location>
        <begin position="163"/>
        <end position="183"/>
    </location>
</feature>
<name>A0A2T5V7I7_9HYPH</name>
<dbReference type="PANTHER" id="PTHR32322:SF9">
    <property type="entry name" value="AMINO-ACID METABOLITE EFFLUX PUMP-RELATED"/>
    <property type="match status" value="1"/>
</dbReference>
<feature type="domain" description="EamA" evidence="6">
    <location>
        <begin position="21"/>
        <end position="151"/>
    </location>
</feature>
<reference evidence="7 8" key="1">
    <citation type="submission" date="2018-04" db="EMBL/GenBank/DDBJ databases">
        <title>Genomic Encyclopedia of Archaeal and Bacterial Type Strains, Phase II (KMG-II): from individual species to whole genera.</title>
        <authorList>
            <person name="Goeker M."/>
        </authorList>
    </citation>
    <scope>NUCLEOTIDE SEQUENCE [LARGE SCALE GENOMIC DNA]</scope>
    <source>
        <strain evidence="7 8">DSM 23382</strain>
    </source>
</reference>
<evidence type="ECO:0000256" key="4">
    <source>
        <dbReference type="ARBA" id="ARBA00023136"/>
    </source>
</evidence>
<feature type="transmembrane region" description="Helical" evidence="5">
    <location>
        <begin position="46"/>
        <end position="64"/>
    </location>
</feature>
<dbReference type="RefSeq" id="WP_342753509.1">
    <property type="nucleotide sequence ID" value="NZ_QAYG01000006.1"/>
</dbReference>
<dbReference type="SUPFAM" id="SSF103481">
    <property type="entry name" value="Multidrug resistance efflux transporter EmrE"/>
    <property type="match status" value="2"/>
</dbReference>
<dbReference type="PANTHER" id="PTHR32322">
    <property type="entry name" value="INNER MEMBRANE TRANSPORTER"/>
    <property type="match status" value="1"/>
</dbReference>
<proteinExistence type="predicted"/>
<dbReference type="InterPro" id="IPR050638">
    <property type="entry name" value="AA-Vitamin_Transporters"/>
</dbReference>
<evidence type="ECO:0000259" key="6">
    <source>
        <dbReference type="Pfam" id="PF00892"/>
    </source>
</evidence>
<gene>
    <name evidence="7" type="ORF">C8N35_10686</name>
</gene>
<feature type="domain" description="EamA" evidence="6">
    <location>
        <begin position="166"/>
        <end position="297"/>
    </location>
</feature>
<feature type="transmembrane region" description="Helical" evidence="5">
    <location>
        <begin position="227"/>
        <end position="246"/>
    </location>
</feature>
<dbReference type="EMBL" id="QAYG01000006">
    <property type="protein sequence ID" value="PTW59703.1"/>
    <property type="molecule type" value="Genomic_DNA"/>
</dbReference>
<feature type="transmembrane region" description="Helical" evidence="5">
    <location>
        <begin position="137"/>
        <end position="157"/>
    </location>
</feature>
<dbReference type="InterPro" id="IPR000620">
    <property type="entry name" value="EamA_dom"/>
</dbReference>
<keyword evidence="4 5" id="KW-0472">Membrane</keyword>
<keyword evidence="3 5" id="KW-1133">Transmembrane helix</keyword>
<feature type="transmembrane region" description="Helical" evidence="5">
    <location>
        <begin position="71"/>
        <end position="91"/>
    </location>
</feature>